<evidence type="ECO:0000313" key="1">
    <source>
        <dbReference type="EMBL" id="QTA92181.1"/>
    </source>
</evidence>
<dbReference type="KEGG" id="dmm:dnm_082570"/>
<gene>
    <name evidence="1" type="ORF">dnm_082570</name>
</gene>
<accession>A0A975BUU7</accession>
<dbReference type="Proteomes" id="UP000663722">
    <property type="component" value="Chromosome"/>
</dbReference>
<protein>
    <submittedName>
        <fullName evidence="1">Uncharacterized protein</fullName>
    </submittedName>
</protein>
<organism evidence="1 2">
    <name type="scientific">Desulfonema magnum</name>
    <dbReference type="NCBI Taxonomy" id="45655"/>
    <lineage>
        <taxon>Bacteria</taxon>
        <taxon>Pseudomonadati</taxon>
        <taxon>Thermodesulfobacteriota</taxon>
        <taxon>Desulfobacteria</taxon>
        <taxon>Desulfobacterales</taxon>
        <taxon>Desulfococcaceae</taxon>
        <taxon>Desulfonema</taxon>
    </lineage>
</organism>
<proteinExistence type="predicted"/>
<dbReference type="EMBL" id="CP061800">
    <property type="protein sequence ID" value="QTA92181.1"/>
    <property type="molecule type" value="Genomic_DNA"/>
</dbReference>
<evidence type="ECO:0000313" key="2">
    <source>
        <dbReference type="Proteomes" id="UP000663722"/>
    </source>
</evidence>
<dbReference type="RefSeq" id="WP_207679647.1">
    <property type="nucleotide sequence ID" value="NZ_CP061800.1"/>
</dbReference>
<sequence length="86" mass="9905">MSYEKKMLENLKMPPRKEVELALLKSLFNHNGVIKEFSAAEDIVEEIADDFGLKEEQRTAYLETIYKKENRVKILIITDLGEGTTS</sequence>
<name>A0A975BUU7_9BACT</name>
<dbReference type="AlphaFoldDB" id="A0A975BUU7"/>
<keyword evidence="2" id="KW-1185">Reference proteome</keyword>
<reference evidence="1" key="1">
    <citation type="journal article" date="2021" name="Microb. Physiol.">
        <title>Proteogenomic Insights into the Physiology of Marine, Sulfate-Reducing, Filamentous Desulfonema limicola and Desulfonema magnum.</title>
        <authorList>
            <person name="Schnaars V."/>
            <person name="Wohlbrand L."/>
            <person name="Scheve S."/>
            <person name="Hinrichs C."/>
            <person name="Reinhardt R."/>
            <person name="Rabus R."/>
        </authorList>
    </citation>
    <scope>NUCLEOTIDE SEQUENCE</scope>
    <source>
        <strain evidence="1">4be13</strain>
    </source>
</reference>